<feature type="compositionally biased region" description="Basic residues" evidence="2">
    <location>
        <begin position="135"/>
        <end position="145"/>
    </location>
</feature>
<feature type="compositionally biased region" description="Basic residues" evidence="2">
    <location>
        <begin position="382"/>
        <end position="395"/>
    </location>
</feature>
<organism evidence="4 5">
    <name type="scientific">Rotaria sordida</name>
    <dbReference type="NCBI Taxonomy" id="392033"/>
    <lineage>
        <taxon>Eukaryota</taxon>
        <taxon>Metazoa</taxon>
        <taxon>Spiralia</taxon>
        <taxon>Gnathifera</taxon>
        <taxon>Rotifera</taxon>
        <taxon>Eurotatoria</taxon>
        <taxon>Bdelloidea</taxon>
        <taxon>Philodinida</taxon>
        <taxon>Philodinidae</taxon>
        <taxon>Rotaria</taxon>
    </lineage>
</organism>
<evidence type="ECO:0000313" key="5">
    <source>
        <dbReference type="Proteomes" id="UP000663874"/>
    </source>
</evidence>
<gene>
    <name evidence="4" type="ORF">FNK824_LOCUS14719</name>
    <name evidence="3" type="ORF">SEV965_LOCUS10640</name>
</gene>
<proteinExistence type="predicted"/>
<sequence length="395" mass="45929">MWESANTTVTNAPGYTSQLSFYEYPPHKPYINSIYQPLRPTHTLSKTVTLPESNRDHLLTALQSLSLRIKTLETERERAELNLRELTDNIHCPRNSRGDSQRTHDKQLKEAEENFHHLRDQHNGILDMMNECRPRKTRSKRKKKQSSPDDHSSDTATTTNSEGRHFHLNMNTVPFILGSSTAPSHNVQSNVQNVIALLKNHNHQLCLSSKEYSELLHPHEKSDLPPHSYLYLDHYNKSSSTRPSSASPVRAVRRPIATTTTTTTTTRRSCSASRRPQTTMISDKQCYSRLKHLRHEFATLAREHKRLNKSRTNTRELEIINRRMEIILDELERLQKQIKISLKRSSIKDQDKLEKNDTPLETLRKTRLLQILLGDQTNKQQYRGRSHRTRQNSND</sequence>
<dbReference type="PANTHER" id="PTHR19336">
    <property type="entry name" value="UNCHARACTERIZED DUF1167"/>
    <property type="match status" value="1"/>
</dbReference>
<evidence type="ECO:0000256" key="2">
    <source>
        <dbReference type="SAM" id="MobiDB-lite"/>
    </source>
</evidence>
<dbReference type="Proteomes" id="UP000663889">
    <property type="component" value="Unassembled WGS sequence"/>
</dbReference>
<dbReference type="GO" id="GO:0008017">
    <property type="term" value="F:microtubule binding"/>
    <property type="evidence" value="ECO:0007669"/>
    <property type="project" value="TreeGrafter"/>
</dbReference>
<dbReference type="EMBL" id="CAJOBE010002058">
    <property type="protein sequence ID" value="CAF3795964.1"/>
    <property type="molecule type" value="Genomic_DNA"/>
</dbReference>
<dbReference type="PANTHER" id="PTHR19336:SF9">
    <property type="entry name" value="SPINDLE POLE BODY PROTEIN PPC89"/>
    <property type="match status" value="1"/>
</dbReference>
<dbReference type="Proteomes" id="UP000663874">
    <property type="component" value="Unassembled WGS sequence"/>
</dbReference>
<dbReference type="GO" id="GO:0005813">
    <property type="term" value="C:centrosome"/>
    <property type="evidence" value="ECO:0007669"/>
    <property type="project" value="TreeGrafter"/>
</dbReference>
<dbReference type="EMBL" id="CAJNOU010000440">
    <property type="protein sequence ID" value="CAF0998160.1"/>
    <property type="molecule type" value="Genomic_DNA"/>
</dbReference>
<evidence type="ECO:0000313" key="4">
    <source>
        <dbReference type="EMBL" id="CAF3795964.1"/>
    </source>
</evidence>
<keyword evidence="1" id="KW-0175">Coiled coil</keyword>
<protein>
    <submittedName>
        <fullName evidence="4">Uncharacterized protein</fullName>
    </submittedName>
</protein>
<reference evidence="4" key="1">
    <citation type="submission" date="2021-02" db="EMBL/GenBank/DDBJ databases">
        <authorList>
            <person name="Nowell W R."/>
        </authorList>
    </citation>
    <scope>NUCLEOTIDE SEQUENCE</scope>
</reference>
<evidence type="ECO:0000256" key="1">
    <source>
        <dbReference type="SAM" id="Coils"/>
    </source>
</evidence>
<accession>A0A819B4S6</accession>
<evidence type="ECO:0000313" key="3">
    <source>
        <dbReference type="EMBL" id="CAF0998160.1"/>
    </source>
</evidence>
<dbReference type="InterPro" id="IPR051756">
    <property type="entry name" value="Centrosomal_MT-associated"/>
</dbReference>
<dbReference type="AlphaFoldDB" id="A0A819B4S6"/>
<feature type="region of interest" description="Disordered" evidence="2">
    <location>
        <begin position="374"/>
        <end position="395"/>
    </location>
</feature>
<feature type="coiled-coil region" evidence="1">
    <location>
        <begin position="290"/>
        <end position="344"/>
    </location>
</feature>
<name>A0A819B4S6_9BILA</name>
<comment type="caution">
    <text evidence="4">The sequence shown here is derived from an EMBL/GenBank/DDBJ whole genome shotgun (WGS) entry which is preliminary data.</text>
</comment>
<feature type="region of interest" description="Disordered" evidence="2">
    <location>
        <begin position="117"/>
        <end position="166"/>
    </location>
</feature>